<comment type="catalytic activity">
    <reaction evidence="5">
        <text>N,N-dimethyl-1,4-phenylenediamine + anthranilate + 2 NAD(+) = 2-(4-dimethylaminophenyl)diazenylbenzoate + 2 NADH + 2 H(+)</text>
        <dbReference type="Rhea" id="RHEA:55872"/>
        <dbReference type="ChEBI" id="CHEBI:15378"/>
        <dbReference type="ChEBI" id="CHEBI:15783"/>
        <dbReference type="ChEBI" id="CHEBI:16567"/>
        <dbReference type="ChEBI" id="CHEBI:57540"/>
        <dbReference type="ChEBI" id="CHEBI:57945"/>
        <dbReference type="ChEBI" id="CHEBI:71579"/>
        <dbReference type="EC" id="1.7.1.17"/>
    </reaction>
    <physiologicalReaction direction="right-to-left" evidence="5">
        <dbReference type="Rhea" id="RHEA:55874"/>
    </physiologicalReaction>
</comment>
<gene>
    <name evidence="6" type="primary">azoR</name>
    <name evidence="8" type="ORF">BCF44_110355</name>
</gene>
<keyword evidence="3 6" id="KW-0560">Oxidoreductase</keyword>
<dbReference type="OrthoDB" id="9805013at2"/>
<dbReference type="Proteomes" id="UP000256269">
    <property type="component" value="Unassembled WGS sequence"/>
</dbReference>
<feature type="binding site" evidence="6">
    <location>
        <position position="10"/>
    </location>
    <ligand>
        <name>FMN</name>
        <dbReference type="ChEBI" id="CHEBI:58210"/>
    </ligand>
</feature>
<evidence type="ECO:0000259" key="7">
    <source>
        <dbReference type="Pfam" id="PF02525"/>
    </source>
</evidence>
<sequence>MSALLHIDTSVRHEGSVSRELSAAFADHWRRANPDGRYTYRDLAEKPVPHLNGLTLATKMVAPADYTPEQAADAAVSQELVDELLAADVVLLGVPMYNFTIPSTLKAWLDRVIGPSTTVDRQTGDGPLVNTRVVAAVSKGGSYAPGAPRADFDHLEPYLRKVLSQVGLDRNLQFVTAEFTLAHLDPALASFRDHADASLAAALESAREHALAS</sequence>
<keyword evidence="4 6" id="KW-0520">NAD</keyword>
<reference evidence="8 9" key="1">
    <citation type="submission" date="2018-08" db="EMBL/GenBank/DDBJ databases">
        <title>Genomic Encyclopedia of Archaeal and Bacterial Type Strains, Phase II (KMG-II): from individual species to whole genera.</title>
        <authorList>
            <person name="Goeker M."/>
        </authorList>
    </citation>
    <scope>NUCLEOTIDE SEQUENCE [LARGE SCALE GENOMIC DNA]</scope>
    <source>
        <strain evidence="8 9">DSM 45791</strain>
    </source>
</reference>
<feature type="binding site" evidence="6">
    <location>
        <begin position="96"/>
        <end position="99"/>
    </location>
    <ligand>
        <name>FMN</name>
        <dbReference type="ChEBI" id="CHEBI:58210"/>
    </ligand>
</feature>
<evidence type="ECO:0000256" key="2">
    <source>
        <dbReference type="ARBA" id="ARBA00022643"/>
    </source>
</evidence>
<dbReference type="GO" id="GO:0009055">
    <property type="term" value="F:electron transfer activity"/>
    <property type="evidence" value="ECO:0007669"/>
    <property type="project" value="UniProtKB-UniRule"/>
</dbReference>
<keyword evidence="1 6" id="KW-0285">Flavoprotein</keyword>
<feature type="binding site" evidence="6">
    <location>
        <begin position="138"/>
        <end position="141"/>
    </location>
    <ligand>
        <name>FMN</name>
        <dbReference type="ChEBI" id="CHEBI:58210"/>
    </ligand>
</feature>
<keyword evidence="2 6" id="KW-0288">FMN</keyword>
<dbReference type="HAMAP" id="MF_01216">
    <property type="entry name" value="Azoreductase_type1"/>
    <property type="match status" value="1"/>
</dbReference>
<dbReference type="PANTHER" id="PTHR43741">
    <property type="entry name" value="FMN-DEPENDENT NADH-AZOREDUCTASE 1"/>
    <property type="match status" value="1"/>
</dbReference>
<dbReference type="InterPro" id="IPR003680">
    <property type="entry name" value="Flavodoxin_fold"/>
</dbReference>
<dbReference type="Pfam" id="PF02525">
    <property type="entry name" value="Flavodoxin_2"/>
    <property type="match status" value="1"/>
</dbReference>
<feature type="domain" description="Flavodoxin-like fold" evidence="7">
    <location>
        <begin position="4"/>
        <end position="181"/>
    </location>
</feature>
<dbReference type="InterPro" id="IPR023048">
    <property type="entry name" value="NADH:quinone_OxRdtase_FMN_depd"/>
</dbReference>
<dbReference type="EC" id="1.7.1.17" evidence="6"/>
<comment type="cofactor">
    <cofactor evidence="6">
        <name>FMN</name>
        <dbReference type="ChEBI" id="CHEBI:58210"/>
    </cofactor>
    <text evidence="6">Binds 1 FMN per subunit.</text>
</comment>
<evidence type="ECO:0000256" key="6">
    <source>
        <dbReference type="HAMAP-Rule" id="MF_01216"/>
    </source>
</evidence>
<dbReference type="InterPro" id="IPR029039">
    <property type="entry name" value="Flavoprotein-like_sf"/>
</dbReference>
<proteinExistence type="inferred from homology"/>
<dbReference type="GO" id="GO:0016655">
    <property type="term" value="F:oxidoreductase activity, acting on NAD(P)H, quinone or similar compound as acceptor"/>
    <property type="evidence" value="ECO:0007669"/>
    <property type="project" value="InterPro"/>
</dbReference>
<comment type="function">
    <text evidence="6">Also exhibits azoreductase activity. Catalyzes the reductive cleavage of the azo bond in aromatic azo compounds to the corresponding amines.</text>
</comment>
<dbReference type="InterPro" id="IPR050104">
    <property type="entry name" value="FMN-dep_NADH:Q_OxRdtase_AzoR1"/>
</dbReference>
<dbReference type="GO" id="GO:0010181">
    <property type="term" value="F:FMN binding"/>
    <property type="evidence" value="ECO:0007669"/>
    <property type="project" value="UniProtKB-UniRule"/>
</dbReference>
<comment type="caution">
    <text evidence="8">The sequence shown here is derived from an EMBL/GenBank/DDBJ whole genome shotgun (WGS) entry which is preliminary data.</text>
</comment>
<evidence type="ECO:0000313" key="8">
    <source>
        <dbReference type="EMBL" id="REH42854.1"/>
    </source>
</evidence>
<organism evidence="8 9">
    <name type="scientific">Kutzneria buriramensis</name>
    <dbReference type="NCBI Taxonomy" id="1045776"/>
    <lineage>
        <taxon>Bacteria</taxon>
        <taxon>Bacillati</taxon>
        <taxon>Actinomycetota</taxon>
        <taxon>Actinomycetes</taxon>
        <taxon>Pseudonocardiales</taxon>
        <taxon>Pseudonocardiaceae</taxon>
        <taxon>Kutzneria</taxon>
    </lineage>
</organism>
<comment type="subunit">
    <text evidence="6">Homodimer.</text>
</comment>
<comment type="function">
    <text evidence="6">Quinone reductase that provides resistance to thiol-specific stress caused by electrophilic quinones.</text>
</comment>
<dbReference type="RefSeq" id="WP_116177641.1">
    <property type="nucleotide sequence ID" value="NZ_CP144375.1"/>
</dbReference>
<evidence type="ECO:0000256" key="3">
    <source>
        <dbReference type="ARBA" id="ARBA00023002"/>
    </source>
</evidence>
<accession>A0A3E0HDH3</accession>
<dbReference type="GO" id="GO:0016652">
    <property type="term" value="F:oxidoreductase activity, acting on NAD(P)H as acceptor"/>
    <property type="evidence" value="ECO:0007669"/>
    <property type="project" value="UniProtKB-UniRule"/>
</dbReference>
<feature type="binding site" evidence="6">
    <location>
        <begin position="16"/>
        <end position="18"/>
    </location>
    <ligand>
        <name>FMN</name>
        <dbReference type="ChEBI" id="CHEBI:58210"/>
    </ligand>
</feature>
<dbReference type="EC" id="1.6.5.-" evidence="6"/>
<dbReference type="AlphaFoldDB" id="A0A3E0HDH3"/>
<evidence type="ECO:0000256" key="1">
    <source>
        <dbReference type="ARBA" id="ARBA00022630"/>
    </source>
</evidence>
<protein>
    <recommendedName>
        <fullName evidence="6">FMN dependent NADH:quinone oxidoreductase</fullName>
        <ecNumber evidence="6">1.6.5.-</ecNumber>
    </recommendedName>
    <alternativeName>
        <fullName evidence="6">Azo-dye reductase</fullName>
    </alternativeName>
    <alternativeName>
        <fullName evidence="6">FMN-dependent NADH-azo compound oxidoreductase</fullName>
    </alternativeName>
    <alternativeName>
        <fullName evidence="6">FMN-dependent NADH-azoreductase</fullName>
        <ecNumber evidence="6">1.7.1.17</ecNumber>
    </alternativeName>
</protein>
<name>A0A3E0HDH3_9PSEU</name>
<evidence type="ECO:0000256" key="5">
    <source>
        <dbReference type="ARBA" id="ARBA00048542"/>
    </source>
</evidence>
<evidence type="ECO:0000313" key="9">
    <source>
        <dbReference type="Proteomes" id="UP000256269"/>
    </source>
</evidence>
<evidence type="ECO:0000256" key="4">
    <source>
        <dbReference type="ARBA" id="ARBA00023027"/>
    </source>
</evidence>
<dbReference type="PANTHER" id="PTHR43741:SF4">
    <property type="entry name" value="FMN-DEPENDENT NADH:QUINONE OXIDOREDUCTASE"/>
    <property type="match status" value="1"/>
</dbReference>
<keyword evidence="9" id="KW-1185">Reference proteome</keyword>
<dbReference type="Gene3D" id="3.40.50.360">
    <property type="match status" value="1"/>
</dbReference>
<comment type="catalytic activity">
    <reaction evidence="6">
        <text>2 a quinone + NADH + H(+) = 2 a 1,4-benzosemiquinone + NAD(+)</text>
        <dbReference type="Rhea" id="RHEA:65952"/>
        <dbReference type="ChEBI" id="CHEBI:15378"/>
        <dbReference type="ChEBI" id="CHEBI:57540"/>
        <dbReference type="ChEBI" id="CHEBI:57945"/>
        <dbReference type="ChEBI" id="CHEBI:132124"/>
        <dbReference type="ChEBI" id="CHEBI:134225"/>
    </reaction>
</comment>
<comment type="similarity">
    <text evidence="6">Belongs to the azoreductase type 1 family.</text>
</comment>
<dbReference type="EMBL" id="QUNO01000010">
    <property type="protein sequence ID" value="REH42854.1"/>
    <property type="molecule type" value="Genomic_DNA"/>
</dbReference>
<dbReference type="SUPFAM" id="SSF52218">
    <property type="entry name" value="Flavoproteins"/>
    <property type="match status" value="1"/>
</dbReference>